<protein>
    <recommendedName>
        <fullName evidence="6">2-methylcitrate dehydratase PrpD</fullName>
    </recommendedName>
</protein>
<dbReference type="Gene3D" id="1.10.4100.10">
    <property type="entry name" value="2-methylcitrate dehydratase PrpD"/>
    <property type="match status" value="1"/>
</dbReference>
<gene>
    <name evidence="4" type="ORF">GCM10009675_33930</name>
</gene>
<evidence type="ECO:0000256" key="1">
    <source>
        <dbReference type="ARBA" id="ARBA00006174"/>
    </source>
</evidence>
<dbReference type="PANTHER" id="PTHR16943">
    <property type="entry name" value="2-METHYLCITRATE DEHYDRATASE-RELATED"/>
    <property type="match status" value="1"/>
</dbReference>
<dbReference type="InterPro" id="IPR042188">
    <property type="entry name" value="MmgE/PrpD_sf_2"/>
</dbReference>
<evidence type="ECO:0000259" key="3">
    <source>
        <dbReference type="Pfam" id="PF19305"/>
    </source>
</evidence>
<dbReference type="InterPro" id="IPR045336">
    <property type="entry name" value="MmgE_PrpD_N"/>
</dbReference>
<dbReference type="InterPro" id="IPR042183">
    <property type="entry name" value="MmgE/PrpD_sf_1"/>
</dbReference>
<name>A0ABN1VKW1_9PSEU</name>
<proteinExistence type="inferred from homology"/>
<dbReference type="RefSeq" id="WP_253859141.1">
    <property type="nucleotide sequence ID" value="NZ_BAAALM010000012.1"/>
</dbReference>
<reference evidence="4 5" key="1">
    <citation type="journal article" date="2019" name="Int. J. Syst. Evol. Microbiol.">
        <title>The Global Catalogue of Microorganisms (GCM) 10K type strain sequencing project: providing services to taxonomists for standard genome sequencing and annotation.</title>
        <authorList>
            <consortium name="The Broad Institute Genomics Platform"/>
            <consortium name="The Broad Institute Genome Sequencing Center for Infectious Disease"/>
            <person name="Wu L."/>
            <person name="Ma J."/>
        </authorList>
    </citation>
    <scope>NUCLEOTIDE SEQUENCE [LARGE SCALE GENOMIC DNA]</scope>
    <source>
        <strain evidence="4 5">JCM 13022</strain>
    </source>
</reference>
<dbReference type="Pfam" id="PF03972">
    <property type="entry name" value="MmgE_PrpD_N"/>
    <property type="match status" value="1"/>
</dbReference>
<feature type="domain" description="MmgE/PrpD N-terminal" evidence="2">
    <location>
        <begin position="20"/>
        <end position="232"/>
    </location>
</feature>
<dbReference type="EMBL" id="BAAALM010000012">
    <property type="protein sequence ID" value="GAA1210502.1"/>
    <property type="molecule type" value="Genomic_DNA"/>
</dbReference>
<organism evidence="4 5">
    <name type="scientific">Prauserella alba</name>
    <dbReference type="NCBI Taxonomy" id="176898"/>
    <lineage>
        <taxon>Bacteria</taxon>
        <taxon>Bacillati</taxon>
        <taxon>Actinomycetota</taxon>
        <taxon>Actinomycetes</taxon>
        <taxon>Pseudonocardiales</taxon>
        <taxon>Pseudonocardiaceae</taxon>
        <taxon>Prauserella</taxon>
    </lineage>
</organism>
<dbReference type="PANTHER" id="PTHR16943:SF8">
    <property type="entry name" value="2-METHYLCITRATE DEHYDRATASE"/>
    <property type="match status" value="1"/>
</dbReference>
<dbReference type="InterPro" id="IPR005656">
    <property type="entry name" value="MmgE_PrpD"/>
</dbReference>
<evidence type="ECO:0000313" key="4">
    <source>
        <dbReference type="EMBL" id="GAA1210502.1"/>
    </source>
</evidence>
<comment type="similarity">
    <text evidence="1">Belongs to the PrpD family.</text>
</comment>
<evidence type="ECO:0000259" key="2">
    <source>
        <dbReference type="Pfam" id="PF03972"/>
    </source>
</evidence>
<feature type="domain" description="MmgE/PrpD C-terminal" evidence="3">
    <location>
        <begin position="271"/>
        <end position="416"/>
    </location>
</feature>
<evidence type="ECO:0008006" key="6">
    <source>
        <dbReference type="Google" id="ProtNLM"/>
    </source>
</evidence>
<accession>A0ABN1VKW1</accession>
<dbReference type="Gene3D" id="3.30.1330.120">
    <property type="entry name" value="2-methylcitrate dehydratase PrpD"/>
    <property type="match status" value="1"/>
</dbReference>
<dbReference type="Proteomes" id="UP001500467">
    <property type="component" value="Unassembled WGS sequence"/>
</dbReference>
<dbReference type="Pfam" id="PF19305">
    <property type="entry name" value="MmgE_PrpD_C"/>
    <property type="match status" value="1"/>
</dbReference>
<dbReference type="InterPro" id="IPR036148">
    <property type="entry name" value="MmgE/PrpD_sf"/>
</dbReference>
<comment type="caution">
    <text evidence="4">The sequence shown here is derived from an EMBL/GenBank/DDBJ whole genome shotgun (WGS) entry which is preliminary data.</text>
</comment>
<keyword evidence="5" id="KW-1185">Reference proteome</keyword>
<sequence length="445" mass="46381">MSSPQELASGVCEAVRRSCTLAAEPLTDAVRRHAAHVIADTIGVGIAGGRTAEMVRLRDVGREFAAPAPTGGATVLAAGAGYAPAEQAAFLNATAGSFLELDEGTRPTGHPGMHIVPVALAVAETAHRSGAELVAAVVAGYEVGARLLTAFRLRPPTHPHGHLAGVGAAVSAALLLDEDPMGAAAIAAATPVVPVWNACYVGATARNTAMGAAAQAAVRSVSLLRAGFRGTAESVPALFGELTGEAVDVDALTAPPDHARPRIMRNYFKRHSACALTHGAVDAVLSLPSVRTDDITAIEVRTVANNLKLDRLPLANDLSARFSLPYAVAAALTHRVSTVETFDYDPEVARLAEKVDVGIGPEFERSWPDHAPTEVVVRTRDMALSATVDDPRGHHHDPLSGDELRQKFEGLVGPSGEVLWQRLMAVSEVTDCADVLGPLRTESPA</sequence>
<evidence type="ECO:0000313" key="5">
    <source>
        <dbReference type="Proteomes" id="UP001500467"/>
    </source>
</evidence>
<dbReference type="SUPFAM" id="SSF103378">
    <property type="entry name" value="2-methylcitrate dehydratase PrpD"/>
    <property type="match status" value="1"/>
</dbReference>
<dbReference type="InterPro" id="IPR045337">
    <property type="entry name" value="MmgE_PrpD_C"/>
</dbReference>